<dbReference type="GO" id="GO:0051537">
    <property type="term" value="F:2 iron, 2 sulfur cluster binding"/>
    <property type="evidence" value="ECO:0007669"/>
    <property type="project" value="TreeGrafter"/>
</dbReference>
<keyword evidence="4" id="KW-0409">Iron storage</keyword>
<dbReference type="NCBIfam" id="TIGR03422">
    <property type="entry name" value="mito_frataxin"/>
    <property type="match status" value="1"/>
</dbReference>
<dbReference type="GO" id="GO:0006879">
    <property type="term" value="P:intracellular iron ion homeostasis"/>
    <property type="evidence" value="ECO:0007669"/>
    <property type="project" value="UniProtKB-KW"/>
</dbReference>
<dbReference type="InterPro" id="IPR020895">
    <property type="entry name" value="Frataxin_CS"/>
</dbReference>
<evidence type="ECO:0000256" key="1">
    <source>
        <dbReference type="ARBA" id="ARBA00004173"/>
    </source>
</evidence>
<dbReference type="PANTHER" id="PTHR16821">
    <property type="entry name" value="FRATAXIN"/>
    <property type="match status" value="1"/>
</dbReference>
<dbReference type="GO" id="GO:0034986">
    <property type="term" value="F:iron chaperone activity"/>
    <property type="evidence" value="ECO:0007669"/>
    <property type="project" value="TreeGrafter"/>
</dbReference>
<reference evidence="13" key="1">
    <citation type="submission" date="2014-03" db="EMBL/GenBank/DDBJ databases">
        <authorList>
            <person name="Casaregola S."/>
        </authorList>
    </citation>
    <scope>NUCLEOTIDE SEQUENCE [LARGE SCALE GENOMIC DNA]</scope>
    <source>
        <strain evidence="13">CLIB 918</strain>
    </source>
</reference>
<dbReference type="InterPro" id="IPR002908">
    <property type="entry name" value="Frataxin/CyaY"/>
</dbReference>
<dbReference type="SMART" id="SM01219">
    <property type="entry name" value="Frataxin_Cyay"/>
    <property type="match status" value="1"/>
</dbReference>
<comment type="similarity">
    <text evidence="2">Belongs to the frataxin family.</text>
</comment>
<dbReference type="OrthoDB" id="1897642at2759"/>
<dbReference type="Proteomes" id="UP000242525">
    <property type="component" value="Unassembled WGS sequence"/>
</dbReference>
<keyword evidence="10" id="KW-0406">Ion transport</keyword>
<dbReference type="InterPro" id="IPR036524">
    <property type="entry name" value="Frataxin/CyaY_sf"/>
</dbReference>
<evidence type="ECO:0000256" key="12">
    <source>
        <dbReference type="ARBA" id="ARBA00047990"/>
    </source>
</evidence>
<evidence type="ECO:0000256" key="2">
    <source>
        <dbReference type="ARBA" id="ARBA00008183"/>
    </source>
</evidence>
<dbReference type="SUPFAM" id="SSF55387">
    <property type="entry name" value="Frataxin/Nqo15-like"/>
    <property type="match status" value="1"/>
</dbReference>
<evidence type="ECO:0000256" key="10">
    <source>
        <dbReference type="ARBA" id="ARBA00023065"/>
    </source>
</evidence>
<keyword evidence="9" id="KW-0408">Iron</keyword>
<comment type="catalytic activity">
    <reaction evidence="12">
        <text>4 Fe(2+) + O2 + 4 H(+) = 4 Fe(3+) + 2 H2O</text>
        <dbReference type="Rhea" id="RHEA:11148"/>
        <dbReference type="ChEBI" id="CHEBI:15377"/>
        <dbReference type="ChEBI" id="CHEBI:15378"/>
        <dbReference type="ChEBI" id="CHEBI:15379"/>
        <dbReference type="ChEBI" id="CHEBI:29033"/>
        <dbReference type="ChEBI" id="CHEBI:29034"/>
        <dbReference type="EC" id="1.16.3.1"/>
    </reaction>
</comment>
<accession>A0A0J9X3E6</accession>
<keyword evidence="5" id="KW-0813">Transport</keyword>
<dbReference type="GO" id="GO:0008198">
    <property type="term" value="F:ferrous iron binding"/>
    <property type="evidence" value="ECO:0007669"/>
    <property type="project" value="TreeGrafter"/>
</dbReference>
<dbReference type="EMBL" id="CCBN010000002">
    <property type="protein sequence ID" value="CDO51966.1"/>
    <property type="molecule type" value="Genomic_DNA"/>
</dbReference>
<dbReference type="STRING" id="1173061.A0A0J9X3E6"/>
<keyword evidence="7" id="KW-0809">Transit peptide</keyword>
<dbReference type="GO" id="GO:0006826">
    <property type="term" value="P:iron ion transport"/>
    <property type="evidence" value="ECO:0007669"/>
    <property type="project" value="UniProtKB-KW"/>
</dbReference>
<keyword evidence="11" id="KW-0496">Mitochondrion</keyword>
<dbReference type="PROSITE" id="PS01344">
    <property type="entry name" value="FRATAXIN_1"/>
    <property type="match status" value="1"/>
</dbReference>
<dbReference type="GO" id="GO:0005739">
    <property type="term" value="C:mitochondrion"/>
    <property type="evidence" value="ECO:0007669"/>
    <property type="project" value="UniProtKB-SubCell"/>
</dbReference>
<keyword evidence="14" id="KW-1185">Reference proteome</keyword>
<evidence type="ECO:0000256" key="8">
    <source>
        <dbReference type="ARBA" id="ARBA00023002"/>
    </source>
</evidence>
<dbReference type="Gene3D" id="3.30.920.10">
    <property type="entry name" value="Frataxin/CyaY"/>
    <property type="match status" value="1"/>
</dbReference>
<evidence type="ECO:0000256" key="3">
    <source>
        <dbReference type="ARBA" id="ARBA00013107"/>
    </source>
</evidence>
<dbReference type="GO" id="GO:0008199">
    <property type="term" value="F:ferric iron binding"/>
    <property type="evidence" value="ECO:0007669"/>
    <property type="project" value="InterPro"/>
</dbReference>
<dbReference type="GO" id="GO:0016226">
    <property type="term" value="P:iron-sulfur cluster assembly"/>
    <property type="evidence" value="ECO:0007669"/>
    <property type="project" value="InterPro"/>
</dbReference>
<organism evidence="13 14">
    <name type="scientific">Geotrichum candidum</name>
    <name type="common">Oospora lactis</name>
    <name type="synonym">Dipodascus geotrichum</name>
    <dbReference type="NCBI Taxonomy" id="1173061"/>
    <lineage>
        <taxon>Eukaryota</taxon>
        <taxon>Fungi</taxon>
        <taxon>Dikarya</taxon>
        <taxon>Ascomycota</taxon>
        <taxon>Saccharomycotina</taxon>
        <taxon>Dipodascomycetes</taxon>
        <taxon>Dipodascales</taxon>
        <taxon>Dipodascaceae</taxon>
        <taxon>Geotrichum</taxon>
    </lineage>
</organism>
<dbReference type="EC" id="1.16.3.1" evidence="3"/>
<protein>
    <recommendedName>
        <fullName evidence="3">ferroxidase</fullName>
        <ecNumber evidence="3">1.16.3.1</ecNumber>
    </recommendedName>
</protein>
<keyword evidence="8" id="KW-0560">Oxidoreductase</keyword>
<evidence type="ECO:0000313" key="14">
    <source>
        <dbReference type="Proteomes" id="UP000242525"/>
    </source>
</evidence>
<gene>
    <name evidence="13" type="ORF">BN980_GECA02s03761g</name>
</gene>
<keyword evidence="6" id="KW-0410">Iron transport</keyword>
<dbReference type="AlphaFoldDB" id="A0A0J9X3E6"/>
<evidence type="ECO:0000256" key="4">
    <source>
        <dbReference type="ARBA" id="ARBA00022434"/>
    </source>
</evidence>
<dbReference type="Pfam" id="PF01491">
    <property type="entry name" value="Frataxin_Cyay"/>
    <property type="match status" value="1"/>
</dbReference>
<comment type="subcellular location">
    <subcellularLocation>
        <location evidence="1">Mitochondrion</location>
    </subcellularLocation>
</comment>
<evidence type="ECO:0000256" key="5">
    <source>
        <dbReference type="ARBA" id="ARBA00022448"/>
    </source>
</evidence>
<evidence type="ECO:0000313" key="13">
    <source>
        <dbReference type="EMBL" id="CDO51966.1"/>
    </source>
</evidence>
<sequence>MKVFAPFARQAFNTRSLLLRSTTSALYQRSPMRFTQPCAYSTKPDDISTEQYHKLSDETLEIILDSYERLGERYPAVDVELSQGVLSLDLPPNGSYVINKQPANKQIWFSSPLSGPKRFDLVNGKWTSLRDGLSLGDDLRTETKIVTDSLNLEPVLFEGIDDDA</sequence>
<name>A0A0J9X3E6_GEOCN</name>
<dbReference type="PANTHER" id="PTHR16821:SF2">
    <property type="entry name" value="FRATAXIN, MITOCHONDRIAL"/>
    <property type="match status" value="1"/>
</dbReference>
<dbReference type="NCBIfam" id="TIGR03421">
    <property type="entry name" value="FeS_CyaY"/>
    <property type="match status" value="1"/>
</dbReference>
<dbReference type="InterPro" id="IPR017789">
    <property type="entry name" value="Frataxin"/>
</dbReference>
<proteinExistence type="inferred from homology"/>
<dbReference type="PROSITE" id="PS50810">
    <property type="entry name" value="FRATAXIN_2"/>
    <property type="match status" value="1"/>
</dbReference>
<evidence type="ECO:0000256" key="6">
    <source>
        <dbReference type="ARBA" id="ARBA00022496"/>
    </source>
</evidence>
<evidence type="ECO:0000256" key="7">
    <source>
        <dbReference type="ARBA" id="ARBA00022946"/>
    </source>
</evidence>
<dbReference type="GO" id="GO:0004322">
    <property type="term" value="F:ferroxidase activity"/>
    <property type="evidence" value="ECO:0007669"/>
    <property type="project" value="UniProtKB-EC"/>
</dbReference>
<evidence type="ECO:0000256" key="11">
    <source>
        <dbReference type="ARBA" id="ARBA00023128"/>
    </source>
</evidence>
<comment type="caution">
    <text evidence="13">The sequence shown here is derived from an EMBL/GenBank/DDBJ whole genome shotgun (WGS) entry which is preliminary data.</text>
</comment>
<evidence type="ECO:0000256" key="9">
    <source>
        <dbReference type="ARBA" id="ARBA00023004"/>
    </source>
</evidence>